<dbReference type="CDD" id="cd00761">
    <property type="entry name" value="Glyco_tranf_GTA_type"/>
    <property type="match status" value="1"/>
</dbReference>
<dbReference type="Pfam" id="PF13704">
    <property type="entry name" value="Glyco_tranf_2_4"/>
    <property type="match status" value="1"/>
</dbReference>
<organism evidence="1 2">
    <name type="scientific">Tetrabaena socialis</name>
    <dbReference type="NCBI Taxonomy" id="47790"/>
    <lineage>
        <taxon>Eukaryota</taxon>
        <taxon>Viridiplantae</taxon>
        <taxon>Chlorophyta</taxon>
        <taxon>core chlorophytes</taxon>
        <taxon>Chlorophyceae</taxon>
        <taxon>CS clade</taxon>
        <taxon>Chlamydomonadales</taxon>
        <taxon>Tetrabaenaceae</taxon>
        <taxon>Tetrabaena</taxon>
    </lineage>
</organism>
<evidence type="ECO:0000313" key="1">
    <source>
        <dbReference type="EMBL" id="PNG99496.1"/>
    </source>
</evidence>
<reference evidence="1 2" key="1">
    <citation type="journal article" date="2017" name="Mol. Biol. Evol.">
        <title>The 4-celled Tetrabaena socialis nuclear genome reveals the essential components for genetic control of cell number at the origin of multicellularity in the volvocine lineage.</title>
        <authorList>
            <person name="Featherston J."/>
            <person name="Arakaki Y."/>
            <person name="Hanschen E.R."/>
            <person name="Ferris P.J."/>
            <person name="Michod R.E."/>
            <person name="Olson B.J.S.C."/>
            <person name="Nozaki H."/>
            <person name="Durand P.M."/>
        </authorList>
    </citation>
    <scope>NUCLEOTIDE SEQUENCE [LARGE SCALE GENOMIC DNA]</scope>
    <source>
        <strain evidence="1 2">NIES-571</strain>
    </source>
</reference>
<evidence type="ECO:0000313" key="2">
    <source>
        <dbReference type="Proteomes" id="UP000236333"/>
    </source>
</evidence>
<accession>A0A2J7ZGV8</accession>
<keyword evidence="2" id="KW-1185">Reference proteome</keyword>
<dbReference type="Gene3D" id="3.90.550.10">
    <property type="entry name" value="Spore Coat Polysaccharide Biosynthesis Protein SpsA, Chain A"/>
    <property type="match status" value="1"/>
</dbReference>
<proteinExistence type="predicted"/>
<dbReference type="OrthoDB" id="43113at2759"/>
<name>A0A2J7ZGV8_9CHLO</name>
<evidence type="ECO:0008006" key="3">
    <source>
        <dbReference type="Google" id="ProtNLM"/>
    </source>
</evidence>
<dbReference type="Proteomes" id="UP000236333">
    <property type="component" value="Unassembled WGS sequence"/>
</dbReference>
<dbReference type="AlphaFoldDB" id="A0A2J7ZGV8"/>
<dbReference type="SUPFAM" id="SSF53448">
    <property type="entry name" value="Nucleotide-diphospho-sugar transferases"/>
    <property type="match status" value="1"/>
</dbReference>
<protein>
    <recommendedName>
        <fullName evidence="3">Glycosyltransferase family 92 protein</fullName>
    </recommendedName>
</protein>
<comment type="caution">
    <text evidence="1">The sequence shown here is derived from an EMBL/GenBank/DDBJ whole genome shotgun (WGS) entry which is preliminary data.</text>
</comment>
<gene>
    <name evidence="1" type="ORF">TSOC_014718</name>
</gene>
<dbReference type="InterPro" id="IPR029044">
    <property type="entry name" value="Nucleotide-diphossugar_trans"/>
</dbReference>
<dbReference type="EMBL" id="PGGS01002766">
    <property type="protein sequence ID" value="PNG99496.1"/>
    <property type="molecule type" value="Genomic_DNA"/>
</dbReference>
<sequence length="351" mass="39837">MSKSLVKIIVLTRNEYDLIEDFLTFYGFVFGVENIVLVDNGSDDPRVWEVYRKYHASGLTVIHEPARNMLAMASIVTAACTLYKDSCDFLLPLDTDEFMFLPAAPHISGSEFRDCILRHLRDLPKDVSVLKYGKFFGSIPDASSHDYVGYKHQRPARSIMTFYDQAWDKVIVRAPVFRSVSQGNHAAVVDSGRTDVSAVLGLLHFHETGMARQRERCIMSILGYRMFDPHGMNLDEQLRACDIVADKHMCGGHRVKQYRTLLRREMICREFKRLLLRLPSLNEMLRLTDHENAWRGPSALPTCILATSTLFYKATKPEEASAENLIHVEVPSAVTPIVVEQVSRVLTDLIG</sequence>